<organism evidence="1">
    <name type="scientific">marine sediment metagenome</name>
    <dbReference type="NCBI Taxonomy" id="412755"/>
    <lineage>
        <taxon>unclassified sequences</taxon>
        <taxon>metagenomes</taxon>
        <taxon>ecological metagenomes</taxon>
    </lineage>
</organism>
<dbReference type="EMBL" id="LAZR01016668">
    <property type="protein sequence ID" value="KKM03493.1"/>
    <property type="molecule type" value="Genomic_DNA"/>
</dbReference>
<accession>A0A0F9JX51</accession>
<dbReference type="AlphaFoldDB" id="A0A0F9JX51"/>
<sequence>MYFYFYYEKYNINQQIWNHLCWKRQHLLAISHSFNFKKQELTEIKERTALQSQYNPFRTKYNLYESNKSDKEKKKIK</sequence>
<evidence type="ECO:0000313" key="1">
    <source>
        <dbReference type="EMBL" id="KKM03493.1"/>
    </source>
</evidence>
<proteinExistence type="predicted"/>
<reference evidence="1" key="1">
    <citation type="journal article" date="2015" name="Nature">
        <title>Complex archaea that bridge the gap between prokaryotes and eukaryotes.</title>
        <authorList>
            <person name="Spang A."/>
            <person name="Saw J.H."/>
            <person name="Jorgensen S.L."/>
            <person name="Zaremba-Niedzwiedzka K."/>
            <person name="Martijn J."/>
            <person name="Lind A.E."/>
            <person name="van Eijk R."/>
            <person name="Schleper C."/>
            <person name="Guy L."/>
            <person name="Ettema T.J."/>
        </authorList>
    </citation>
    <scope>NUCLEOTIDE SEQUENCE</scope>
</reference>
<comment type="caution">
    <text evidence="1">The sequence shown here is derived from an EMBL/GenBank/DDBJ whole genome shotgun (WGS) entry which is preliminary data.</text>
</comment>
<gene>
    <name evidence="1" type="ORF">LCGC14_1773910</name>
</gene>
<name>A0A0F9JX51_9ZZZZ</name>
<protein>
    <submittedName>
        <fullName evidence="1">Uncharacterized protein</fullName>
    </submittedName>
</protein>